<organism evidence="5 6">
    <name type="scientific">Undibacterium amnicola</name>
    <dbReference type="NCBI Taxonomy" id="1834038"/>
    <lineage>
        <taxon>Bacteria</taxon>
        <taxon>Pseudomonadati</taxon>
        <taxon>Pseudomonadota</taxon>
        <taxon>Betaproteobacteria</taxon>
        <taxon>Burkholderiales</taxon>
        <taxon>Oxalobacteraceae</taxon>
        <taxon>Undibacterium</taxon>
    </lineage>
</organism>
<proteinExistence type="predicted"/>
<name>A0ABR6XQ60_9BURK</name>
<comment type="subcellular location">
    <subcellularLocation>
        <location evidence="1">Cell outer membrane</location>
    </subcellularLocation>
</comment>
<evidence type="ECO:0000313" key="6">
    <source>
        <dbReference type="Proteomes" id="UP000643610"/>
    </source>
</evidence>
<dbReference type="InterPro" id="IPR027385">
    <property type="entry name" value="Beta-barrel_OMP"/>
</dbReference>
<dbReference type="Pfam" id="PF13505">
    <property type="entry name" value="OMP_b-brl"/>
    <property type="match status" value="1"/>
</dbReference>
<accession>A0ABR6XQ60</accession>
<dbReference type="RefSeq" id="WP_186890677.1">
    <property type="nucleotide sequence ID" value="NZ_JACOFU010000003.1"/>
</dbReference>
<evidence type="ECO:0000313" key="5">
    <source>
        <dbReference type="EMBL" id="MBC3831634.1"/>
    </source>
</evidence>
<feature type="chain" id="PRO_5046815763" evidence="3">
    <location>
        <begin position="23"/>
        <end position="184"/>
    </location>
</feature>
<evidence type="ECO:0000256" key="2">
    <source>
        <dbReference type="ARBA" id="ARBA00022729"/>
    </source>
</evidence>
<dbReference type="EMBL" id="JACOFU010000003">
    <property type="protein sequence ID" value="MBC3831634.1"/>
    <property type="molecule type" value="Genomic_DNA"/>
</dbReference>
<dbReference type="Gene3D" id="2.40.160.20">
    <property type="match status" value="1"/>
</dbReference>
<reference evidence="5 6" key="1">
    <citation type="submission" date="2020-08" db="EMBL/GenBank/DDBJ databases">
        <title>Novel species isolated from subtropical streams in China.</title>
        <authorList>
            <person name="Lu H."/>
        </authorList>
    </citation>
    <scope>NUCLEOTIDE SEQUENCE [LARGE SCALE GENOMIC DNA]</scope>
    <source>
        <strain evidence="5 6">KCTC 52442</strain>
    </source>
</reference>
<comment type="caution">
    <text evidence="5">The sequence shown here is derived from an EMBL/GenBank/DDBJ whole genome shotgun (WGS) entry which is preliminary data.</text>
</comment>
<dbReference type="InterPro" id="IPR011250">
    <property type="entry name" value="OMP/PagP_B-barrel"/>
</dbReference>
<evidence type="ECO:0000256" key="1">
    <source>
        <dbReference type="ARBA" id="ARBA00004442"/>
    </source>
</evidence>
<feature type="signal peptide" evidence="3">
    <location>
        <begin position="1"/>
        <end position="22"/>
    </location>
</feature>
<dbReference type="Proteomes" id="UP000643610">
    <property type="component" value="Unassembled WGS sequence"/>
</dbReference>
<evidence type="ECO:0000259" key="4">
    <source>
        <dbReference type="Pfam" id="PF13505"/>
    </source>
</evidence>
<gene>
    <name evidence="5" type="ORF">H8K33_08955</name>
</gene>
<sequence>MTNKFILFLCTASLCFSAEVLAQKPYIGIAIATPGEGSWQYAPGKFIPNTKHEQSKKIYVGLDFKNQFSVEAGYLNSGYQFQHPEKNKSSADLSVKMFYAAGKYSMPLGDSFDAFAKIGLTQIHSEFSVENSNKKSSQAIRPLLGFGIDFKMAEHLDFILEFERDGKINHVPQQKLSAGLKWRF</sequence>
<evidence type="ECO:0000256" key="3">
    <source>
        <dbReference type="SAM" id="SignalP"/>
    </source>
</evidence>
<keyword evidence="2 3" id="KW-0732">Signal</keyword>
<dbReference type="SUPFAM" id="SSF56925">
    <property type="entry name" value="OMPA-like"/>
    <property type="match status" value="1"/>
</dbReference>
<feature type="domain" description="Outer membrane protein beta-barrel" evidence="4">
    <location>
        <begin position="8"/>
        <end position="184"/>
    </location>
</feature>
<keyword evidence="6" id="KW-1185">Reference proteome</keyword>
<protein>
    <submittedName>
        <fullName evidence="5">Porin family protein</fullName>
    </submittedName>
</protein>